<gene>
    <name evidence="2" type="ORF">QQ002_08210</name>
</gene>
<feature type="transmembrane region" description="Helical" evidence="1">
    <location>
        <begin position="35"/>
        <end position="54"/>
    </location>
</feature>
<reference evidence="2 3" key="1">
    <citation type="submission" date="2023-06" db="EMBL/GenBank/DDBJ databases">
        <title>SYSU T0a273.</title>
        <authorList>
            <person name="Gao L."/>
            <person name="Fang B.-Z."/>
            <person name="Li W.-J."/>
        </authorList>
    </citation>
    <scope>NUCLEOTIDE SEQUENCE [LARGE SCALE GENOMIC DNA]</scope>
    <source>
        <strain evidence="2 3">SYSU T0a273</strain>
    </source>
</reference>
<feature type="transmembrane region" description="Helical" evidence="1">
    <location>
        <begin position="102"/>
        <end position="123"/>
    </location>
</feature>
<proteinExistence type="predicted"/>
<dbReference type="Pfam" id="PF04020">
    <property type="entry name" value="Phage_holin_4_2"/>
    <property type="match status" value="1"/>
</dbReference>
<keyword evidence="1" id="KW-0472">Membrane</keyword>
<dbReference type="PANTHER" id="PTHR37309">
    <property type="entry name" value="SLR0284 PROTEIN"/>
    <property type="match status" value="1"/>
</dbReference>
<sequence length="129" mass="13814">MRFVLLSAITALAVWLVTFLPLGVVVDGGETGTWARIGVFLLVGAVMTAANLLVKPIVDVLTLPVKILTLGLFSLVVAWFMLWLTSWLSTLVPWAELTIGGFWETVLAALVISIITAILGAIVPGARRD</sequence>
<protein>
    <submittedName>
        <fullName evidence="2">Phage holin family protein</fullName>
    </submittedName>
</protein>
<dbReference type="PANTHER" id="PTHR37309:SF1">
    <property type="entry name" value="SLR0284 PROTEIN"/>
    <property type="match status" value="1"/>
</dbReference>
<comment type="caution">
    <text evidence="2">The sequence shown here is derived from an EMBL/GenBank/DDBJ whole genome shotgun (WGS) entry which is preliminary data.</text>
</comment>
<dbReference type="RefSeq" id="WP_301160357.1">
    <property type="nucleotide sequence ID" value="NZ_JAUHQB010000004.1"/>
</dbReference>
<keyword evidence="1" id="KW-1133">Transmembrane helix</keyword>
<dbReference type="AlphaFoldDB" id="A0AB35MIF7"/>
<evidence type="ECO:0000313" key="2">
    <source>
        <dbReference type="EMBL" id="MDN4483517.1"/>
    </source>
</evidence>
<keyword evidence="1" id="KW-0812">Transmembrane</keyword>
<dbReference type="EMBL" id="JAUHQB010000004">
    <property type="protein sequence ID" value="MDN4483517.1"/>
    <property type="molecule type" value="Genomic_DNA"/>
</dbReference>
<name>A0AB35MIF7_9MICO</name>
<dbReference type="InterPro" id="IPR007165">
    <property type="entry name" value="Phage_holin_4_2"/>
</dbReference>
<evidence type="ECO:0000256" key="1">
    <source>
        <dbReference type="SAM" id="Phobius"/>
    </source>
</evidence>
<evidence type="ECO:0000313" key="3">
    <source>
        <dbReference type="Proteomes" id="UP001172756"/>
    </source>
</evidence>
<organism evidence="2 3">
    <name type="scientific">Demequina lignilytica</name>
    <dbReference type="NCBI Taxonomy" id="3051663"/>
    <lineage>
        <taxon>Bacteria</taxon>
        <taxon>Bacillati</taxon>
        <taxon>Actinomycetota</taxon>
        <taxon>Actinomycetes</taxon>
        <taxon>Micrococcales</taxon>
        <taxon>Demequinaceae</taxon>
        <taxon>Demequina</taxon>
    </lineage>
</organism>
<feature type="transmembrane region" description="Helical" evidence="1">
    <location>
        <begin position="61"/>
        <end position="82"/>
    </location>
</feature>
<accession>A0AB35MIF7</accession>
<dbReference type="Proteomes" id="UP001172756">
    <property type="component" value="Unassembled WGS sequence"/>
</dbReference>